<sequence length="67" mass="7326">MSSPIRSINLWLISGALASDQCAATTGQSRTVTPSTKTGFDISCCAHLSVCFFFLFLMDLLHHTEFV</sequence>
<proteinExistence type="predicted"/>
<feature type="chain" id="PRO_5015550642" description="Secreted protein" evidence="1">
    <location>
        <begin position="19"/>
        <end position="67"/>
    </location>
</feature>
<keyword evidence="3" id="KW-1185">Reference proteome</keyword>
<dbReference type="Gramene" id="PUZ53636">
    <property type="protein sequence ID" value="PUZ53636"/>
    <property type="gene ID" value="GQ55_5G067000"/>
</dbReference>
<evidence type="ECO:0008006" key="4">
    <source>
        <dbReference type="Google" id="ProtNLM"/>
    </source>
</evidence>
<dbReference type="EMBL" id="CM009753">
    <property type="protein sequence ID" value="PUZ53636.1"/>
    <property type="molecule type" value="Genomic_DNA"/>
</dbReference>
<dbReference type="Proteomes" id="UP000244336">
    <property type="component" value="Chromosome 5"/>
</dbReference>
<evidence type="ECO:0000313" key="2">
    <source>
        <dbReference type="EMBL" id="PUZ53636.1"/>
    </source>
</evidence>
<reference evidence="2 3" key="1">
    <citation type="submission" date="2018-04" db="EMBL/GenBank/DDBJ databases">
        <title>WGS assembly of Panicum hallii var. hallii HAL2.</title>
        <authorList>
            <person name="Lovell J."/>
            <person name="Jenkins J."/>
            <person name="Lowry D."/>
            <person name="Mamidi S."/>
            <person name="Sreedasyam A."/>
            <person name="Weng X."/>
            <person name="Barry K."/>
            <person name="Bonette J."/>
            <person name="Campitelli B."/>
            <person name="Daum C."/>
            <person name="Gordon S."/>
            <person name="Gould B."/>
            <person name="Lipzen A."/>
            <person name="MacQueen A."/>
            <person name="Palacio-Mejia J."/>
            <person name="Plott C."/>
            <person name="Shakirov E."/>
            <person name="Shu S."/>
            <person name="Yoshinaga Y."/>
            <person name="Zane M."/>
            <person name="Rokhsar D."/>
            <person name="Grimwood J."/>
            <person name="Schmutz J."/>
            <person name="Juenger T."/>
        </authorList>
    </citation>
    <scope>NUCLEOTIDE SEQUENCE [LARGE SCALE GENOMIC DNA]</scope>
    <source>
        <strain evidence="3">cv. HAL2</strain>
    </source>
</reference>
<evidence type="ECO:0000256" key="1">
    <source>
        <dbReference type="SAM" id="SignalP"/>
    </source>
</evidence>
<evidence type="ECO:0000313" key="3">
    <source>
        <dbReference type="Proteomes" id="UP000244336"/>
    </source>
</evidence>
<dbReference type="AlphaFoldDB" id="A0A2T7DDG0"/>
<protein>
    <recommendedName>
        <fullName evidence="4">Secreted protein</fullName>
    </recommendedName>
</protein>
<feature type="signal peptide" evidence="1">
    <location>
        <begin position="1"/>
        <end position="18"/>
    </location>
</feature>
<keyword evidence="1" id="KW-0732">Signal</keyword>
<name>A0A2T7DDG0_9POAL</name>
<gene>
    <name evidence="2" type="ORF">GQ55_5G067000</name>
</gene>
<accession>A0A2T7DDG0</accession>
<organism evidence="2 3">
    <name type="scientific">Panicum hallii var. hallii</name>
    <dbReference type="NCBI Taxonomy" id="1504633"/>
    <lineage>
        <taxon>Eukaryota</taxon>
        <taxon>Viridiplantae</taxon>
        <taxon>Streptophyta</taxon>
        <taxon>Embryophyta</taxon>
        <taxon>Tracheophyta</taxon>
        <taxon>Spermatophyta</taxon>
        <taxon>Magnoliopsida</taxon>
        <taxon>Liliopsida</taxon>
        <taxon>Poales</taxon>
        <taxon>Poaceae</taxon>
        <taxon>PACMAD clade</taxon>
        <taxon>Panicoideae</taxon>
        <taxon>Panicodae</taxon>
        <taxon>Paniceae</taxon>
        <taxon>Panicinae</taxon>
        <taxon>Panicum</taxon>
        <taxon>Panicum sect. Panicum</taxon>
    </lineage>
</organism>